<evidence type="ECO:0000313" key="2">
    <source>
        <dbReference type="EMBL" id="TDL16429.1"/>
    </source>
</evidence>
<protein>
    <submittedName>
        <fullName evidence="2">Uncharacterized protein</fullName>
    </submittedName>
</protein>
<reference evidence="2 3" key="1">
    <citation type="submission" date="2018-06" db="EMBL/GenBank/DDBJ databases">
        <title>A transcriptomic atlas of mushroom development highlights an independent origin of complex multicellularity.</title>
        <authorList>
            <consortium name="DOE Joint Genome Institute"/>
            <person name="Krizsan K."/>
            <person name="Almasi E."/>
            <person name="Merenyi Z."/>
            <person name="Sahu N."/>
            <person name="Viragh M."/>
            <person name="Koszo T."/>
            <person name="Mondo S."/>
            <person name="Kiss B."/>
            <person name="Balint B."/>
            <person name="Kues U."/>
            <person name="Barry K."/>
            <person name="Hegedus J.C."/>
            <person name="Henrissat B."/>
            <person name="Johnson J."/>
            <person name="Lipzen A."/>
            <person name="Ohm R."/>
            <person name="Nagy I."/>
            <person name="Pangilinan J."/>
            <person name="Yan J."/>
            <person name="Xiong Y."/>
            <person name="Grigoriev I.V."/>
            <person name="Hibbett D.S."/>
            <person name="Nagy L.G."/>
        </authorList>
    </citation>
    <scope>NUCLEOTIDE SEQUENCE [LARGE SCALE GENOMIC DNA]</scope>
    <source>
        <strain evidence="2 3">SZMC22713</strain>
    </source>
</reference>
<feature type="transmembrane region" description="Helical" evidence="1">
    <location>
        <begin position="41"/>
        <end position="61"/>
    </location>
</feature>
<keyword evidence="1" id="KW-0812">Transmembrane</keyword>
<evidence type="ECO:0000256" key="1">
    <source>
        <dbReference type="SAM" id="Phobius"/>
    </source>
</evidence>
<dbReference type="VEuPathDB" id="FungiDB:BD410DRAFT_622661"/>
<evidence type="ECO:0000313" key="3">
    <source>
        <dbReference type="Proteomes" id="UP000294933"/>
    </source>
</evidence>
<feature type="transmembrane region" description="Helical" evidence="1">
    <location>
        <begin position="122"/>
        <end position="144"/>
    </location>
</feature>
<sequence length="203" mass="21779">MRFRSLMVRKASSSLKIDGVSYLYAGVAGNQQDGLHYLRTIAAFNVPYLAMTLLTPALYQWEQSASPLNQSPIIPVTLMLTTLASLLALILSLQARDRVGSLSNDATTNGLPRIPLKVRVGFYAPLVFAVFAMVSFIVGILALICATESAATSYCSASVSGVLMVYYVAMQMLEFMALGNNRGQGQPTSQTLDPGMTSVLGIV</sequence>
<proteinExistence type="predicted"/>
<keyword evidence="1" id="KW-1133">Transmembrane helix</keyword>
<feature type="transmembrane region" description="Helical" evidence="1">
    <location>
        <begin position="73"/>
        <end position="93"/>
    </location>
</feature>
<accession>A0A4Y7PPC7</accession>
<dbReference type="AlphaFoldDB" id="A0A4Y7PPC7"/>
<dbReference type="EMBL" id="ML170243">
    <property type="protein sequence ID" value="TDL16429.1"/>
    <property type="molecule type" value="Genomic_DNA"/>
</dbReference>
<name>A0A4Y7PPC7_9AGAM</name>
<keyword evidence="1" id="KW-0472">Membrane</keyword>
<gene>
    <name evidence="2" type="ORF">BD410DRAFT_622661</name>
</gene>
<organism evidence="2 3">
    <name type="scientific">Rickenella mellea</name>
    <dbReference type="NCBI Taxonomy" id="50990"/>
    <lineage>
        <taxon>Eukaryota</taxon>
        <taxon>Fungi</taxon>
        <taxon>Dikarya</taxon>
        <taxon>Basidiomycota</taxon>
        <taxon>Agaricomycotina</taxon>
        <taxon>Agaricomycetes</taxon>
        <taxon>Hymenochaetales</taxon>
        <taxon>Rickenellaceae</taxon>
        <taxon>Rickenella</taxon>
    </lineage>
</organism>
<keyword evidence="3" id="KW-1185">Reference proteome</keyword>
<dbReference type="Proteomes" id="UP000294933">
    <property type="component" value="Unassembled WGS sequence"/>
</dbReference>